<dbReference type="InterPro" id="IPR027417">
    <property type="entry name" value="P-loop_NTPase"/>
</dbReference>
<reference evidence="7 8" key="1">
    <citation type="submission" date="2019-02" db="EMBL/GenBank/DDBJ databases">
        <title>Prokaryotic population dynamics and viral predation in marine succession experiment using metagenomics: the confinement effect.</title>
        <authorList>
            <person name="Haro-Moreno J.M."/>
            <person name="Rodriguez-Valera F."/>
            <person name="Lopez-Perez M."/>
        </authorList>
    </citation>
    <scope>NUCLEOTIDE SEQUENCE [LARGE SCALE GENOMIC DNA]</scope>
    <source>
        <strain evidence="7">MED-G164</strain>
    </source>
</reference>
<comment type="similarity">
    <text evidence="1 5">Belongs to the CoaE family.</text>
</comment>
<accession>A0A520N3H4</accession>
<dbReference type="AlphaFoldDB" id="A0A520N3H4"/>
<dbReference type="PROSITE" id="PS51219">
    <property type="entry name" value="DPCK"/>
    <property type="match status" value="1"/>
</dbReference>
<keyword evidence="3 5" id="KW-0067">ATP-binding</keyword>
<evidence type="ECO:0000313" key="7">
    <source>
        <dbReference type="EMBL" id="RZO27996.1"/>
    </source>
</evidence>
<evidence type="ECO:0000256" key="5">
    <source>
        <dbReference type="HAMAP-Rule" id="MF_00376"/>
    </source>
</evidence>
<comment type="catalytic activity">
    <reaction evidence="5">
        <text>3'-dephospho-CoA + ATP = ADP + CoA + H(+)</text>
        <dbReference type="Rhea" id="RHEA:18245"/>
        <dbReference type="ChEBI" id="CHEBI:15378"/>
        <dbReference type="ChEBI" id="CHEBI:30616"/>
        <dbReference type="ChEBI" id="CHEBI:57287"/>
        <dbReference type="ChEBI" id="CHEBI:57328"/>
        <dbReference type="ChEBI" id="CHEBI:456216"/>
        <dbReference type="EC" id="2.7.1.24"/>
    </reaction>
</comment>
<protein>
    <recommendedName>
        <fullName evidence="5 6">Dephospho-CoA kinase</fullName>
        <ecNumber evidence="5 6">2.7.1.24</ecNumber>
    </recommendedName>
    <alternativeName>
        <fullName evidence="5">Dephosphocoenzyme A kinase</fullName>
    </alternativeName>
</protein>
<keyword evidence="5 7" id="KW-0808">Transferase</keyword>
<dbReference type="GO" id="GO:0005524">
    <property type="term" value="F:ATP binding"/>
    <property type="evidence" value="ECO:0007669"/>
    <property type="project" value="UniProtKB-UniRule"/>
</dbReference>
<dbReference type="Pfam" id="PF01121">
    <property type="entry name" value="CoaE"/>
    <property type="match status" value="1"/>
</dbReference>
<feature type="binding site" evidence="5">
    <location>
        <begin position="10"/>
        <end position="15"/>
    </location>
    <ligand>
        <name>ATP</name>
        <dbReference type="ChEBI" id="CHEBI:30616"/>
    </ligand>
</feature>
<keyword evidence="4 5" id="KW-0173">Coenzyme A biosynthesis</keyword>
<keyword evidence="5 7" id="KW-0418">Kinase</keyword>
<dbReference type="GO" id="GO:0005737">
    <property type="term" value="C:cytoplasm"/>
    <property type="evidence" value="ECO:0007669"/>
    <property type="project" value="UniProtKB-SubCell"/>
</dbReference>
<organism evidence="7 8">
    <name type="scientific">SAR86 cluster bacterium</name>
    <dbReference type="NCBI Taxonomy" id="2030880"/>
    <lineage>
        <taxon>Bacteria</taxon>
        <taxon>Pseudomonadati</taxon>
        <taxon>Pseudomonadota</taxon>
        <taxon>Gammaproteobacteria</taxon>
        <taxon>SAR86 cluster</taxon>
    </lineage>
</organism>
<dbReference type="UniPathway" id="UPA00241">
    <property type="reaction ID" value="UER00356"/>
</dbReference>
<sequence length="198" mass="22638">MIVGLTGGIGSGKSTAGDFFYELGIDIIDADEVAKKVLDDNKKAKNLFIQNFGNEFLNKDNSINRNLLRTKIFKNNDKKALLESIVHPIVREEITSFIKHSKSIYKIVMVPLIFETKSQDFYDKVIVVDCDEEKQIERASLRDGKLNQDIENIIKNQASRKERLSIADEIIDNNRSIDDLKNQVIKIHQKFLGIKINE</sequence>
<evidence type="ECO:0000256" key="3">
    <source>
        <dbReference type="ARBA" id="ARBA00022840"/>
    </source>
</evidence>
<dbReference type="EMBL" id="SHBJ01000022">
    <property type="protein sequence ID" value="RZO27996.1"/>
    <property type="molecule type" value="Genomic_DNA"/>
</dbReference>
<dbReference type="InterPro" id="IPR001977">
    <property type="entry name" value="Depp_CoAkinase"/>
</dbReference>
<proteinExistence type="inferred from homology"/>
<dbReference type="PANTHER" id="PTHR10695:SF46">
    <property type="entry name" value="BIFUNCTIONAL COENZYME A SYNTHASE-RELATED"/>
    <property type="match status" value="1"/>
</dbReference>
<keyword evidence="2 5" id="KW-0547">Nucleotide-binding</keyword>
<dbReference type="GO" id="GO:0004140">
    <property type="term" value="F:dephospho-CoA kinase activity"/>
    <property type="evidence" value="ECO:0007669"/>
    <property type="project" value="UniProtKB-UniRule"/>
</dbReference>
<dbReference type="Gene3D" id="3.40.50.300">
    <property type="entry name" value="P-loop containing nucleotide triphosphate hydrolases"/>
    <property type="match status" value="1"/>
</dbReference>
<evidence type="ECO:0000256" key="2">
    <source>
        <dbReference type="ARBA" id="ARBA00022741"/>
    </source>
</evidence>
<dbReference type="SUPFAM" id="SSF52540">
    <property type="entry name" value="P-loop containing nucleoside triphosphate hydrolases"/>
    <property type="match status" value="1"/>
</dbReference>
<comment type="caution">
    <text evidence="7">The sequence shown here is derived from an EMBL/GenBank/DDBJ whole genome shotgun (WGS) entry which is preliminary data.</text>
</comment>
<evidence type="ECO:0000256" key="1">
    <source>
        <dbReference type="ARBA" id="ARBA00009018"/>
    </source>
</evidence>
<comment type="function">
    <text evidence="5">Catalyzes the phosphorylation of the 3'-hydroxyl group of dephosphocoenzyme A to form coenzyme A.</text>
</comment>
<comment type="pathway">
    <text evidence="5">Cofactor biosynthesis; coenzyme A biosynthesis; CoA from (R)-pantothenate: step 5/5.</text>
</comment>
<dbReference type="HAMAP" id="MF_00376">
    <property type="entry name" value="Dephospho_CoA_kinase"/>
    <property type="match status" value="1"/>
</dbReference>
<dbReference type="NCBIfam" id="TIGR00152">
    <property type="entry name" value="dephospho-CoA kinase"/>
    <property type="match status" value="1"/>
</dbReference>
<dbReference type="PANTHER" id="PTHR10695">
    <property type="entry name" value="DEPHOSPHO-COA KINASE-RELATED"/>
    <property type="match status" value="1"/>
</dbReference>
<dbReference type="EC" id="2.7.1.24" evidence="5 6"/>
<name>A0A520N3H4_9GAMM</name>
<comment type="subcellular location">
    <subcellularLocation>
        <location evidence="5">Cytoplasm</location>
    </subcellularLocation>
</comment>
<evidence type="ECO:0000313" key="8">
    <source>
        <dbReference type="Proteomes" id="UP000315283"/>
    </source>
</evidence>
<dbReference type="Proteomes" id="UP000315283">
    <property type="component" value="Unassembled WGS sequence"/>
</dbReference>
<dbReference type="CDD" id="cd02022">
    <property type="entry name" value="DPCK"/>
    <property type="match status" value="1"/>
</dbReference>
<keyword evidence="5" id="KW-0963">Cytoplasm</keyword>
<gene>
    <name evidence="5" type="primary">coaE</name>
    <name evidence="7" type="ORF">EVA97_03375</name>
</gene>
<evidence type="ECO:0000256" key="6">
    <source>
        <dbReference type="NCBIfam" id="TIGR00152"/>
    </source>
</evidence>
<evidence type="ECO:0000256" key="4">
    <source>
        <dbReference type="ARBA" id="ARBA00022993"/>
    </source>
</evidence>
<dbReference type="GO" id="GO:0015937">
    <property type="term" value="P:coenzyme A biosynthetic process"/>
    <property type="evidence" value="ECO:0007669"/>
    <property type="project" value="UniProtKB-UniRule"/>
</dbReference>